<evidence type="ECO:0000313" key="2">
    <source>
        <dbReference type="Proteomes" id="UP001244563"/>
    </source>
</evidence>
<dbReference type="RefSeq" id="WP_064723279.1">
    <property type="nucleotide sequence ID" value="NZ_BDDW01000014.1"/>
</dbReference>
<keyword evidence="2" id="KW-1185">Reference proteome</keyword>
<dbReference type="EMBL" id="JAUSSW010000015">
    <property type="protein sequence ID" value="MDQ0104308.1"/>
    <property type="molecule type" value="Genomic_DNA"/>
</dbReference>
<gene>
    <name evidence="1" type="ORF">J2T10_003982</name>
</gene>
<sequence>MIRINRAAADITAETTHAAEAEAQDQGDYVESCALLHANDRIEARRGNVVQFSGWVTDLMPELDLFWAVSDLGERRIFELSEFRVKRVRDDAGL</sequence>
<comment type="caution">
    <text evidence="1">The sequence shown here is derived from an EMBL/GenBank/DDBJ whole genome shotgun (WGS) entry which is preliminary data.</text>
</comment>
<name>A0ABT9TU42_PAENI</name>
<dbReference type="Proteomes" id="UP001244563">
    <property type="component" value="Unassembled WGS sequence"/>
</dbReference>
<organism evidence="1 2">
    <name type="scientific">Paenarthrobacter nicotinovorans</name>
    <name type="common">Arthrobacter nicotinovorans</name>
    <dbReference type="NCBI Taxonomy" id="29320"/>
    <lineage>
        <taxon>Bacteria</taxon>
        <taxon>Bacillati</taxon>
        <taxon>Actinomycetota</taxon>
        <taxon>Actinomycetes</taxon>
        <taxon>Micrococcales</taxon>
        <taxon>Micrococcaceae</taxon>
        <taxon>Paenarthrobacter</taxon>
    </lineage>
</organism>
<evidence type="ECO:0000313" key="1">
    <source>
        <dbReference type="EMBL" id="MDQ0104308.1"/>
    </source>
</evidence>
<accession>A0ABT9TU42</accession>
<protein>
    <submittedName>
        <fullName evidence="1">Uncharacterized protein</fullName>
    </submittedName>
</protein>
<reference evidence="1 2" key="1">
    <citation type="submission" date="2023-07" db="EMBL/GenBank/DDBJ databases">
        <title>Sorghum-associated microbial communities from plants grown in Nebraska, USA.</title>
        <authorList>
            <person name="Schachtman D."/>
        </authorList>
    </citation>
    <scope>NUCLEOTIDE SEQUENCE [LARGE SCALE GENOMIC DNA]</scope>
    <source>
        <strain evidence="1 2">CC523</strain>
    </source>
</reference>
<proteinExistence type="predicted"/>